<feature type="transmembrane region" description="Helical" evidence="2">
    <location>
        <begin position="761"/>
        <end position="783"/>
    </location>
</feature>
<evidence type="ECO:0000313" key="5">
    <source>
        <dbReference type="Proteomes" id="UP000278143"/>
    </source>
</evidence>
<keyword evidence="2" id="KW-0472">Membrane</keyword>
<name>A0A4P9Z5G6_9FUNG</name>
<keyword evidence="5" id="KW-1185">Reference proteome</keyword>
<evidence type="ECO:0008006" key="6">
    <source>
        <dbReference type="Google" id="ProtNLM"/>
    </source>
</evidence>
<feature type="signal peptide" evidence="3">
    <location>
        <begin position="1"/>
        <end position="22"/>
    </location>
</feature>
<feature type="chain" id="PRO_5020836952" description="G-protein coupled receptors family 1 profile domain-containing protein" evidence="3">
    <location>
        <begin position="23"/>
        <end position="791"/>
    </location>
</feature>
<sequence length="791" mass="85479">MGLAPLLVLLLLLLLLLSLCIGDSTIQICRLPSFHLVATSALDAPSSSFRQYPRKYSLANSKQTTICLFIYSFVYTHQAYSISGIVCHISAHILSASSLIHSFIIRVDEPTSVSICCCLSVRDIDQAGIPNDGAGLATTTATHPHAGHKPHAIAHAAAVAQDVPETGHENANLHMPWRLFHASNGEHTSRPARGQAMHQTIDEEADSIEGEDMSEVETLELDEGGTWFTTTALVTGALNLCSCIYIMLKTWPRANESAALGKANKLSGNSVGVTADHSATTIAASGQVIAGADKTEAVDDAANTARGAAASPHRAANRSDLNAVLACSAPNMSQSDSYCADISSATETALSDGALSRHPHAHVRRMKRASTFDRAKGAAEKIKSAASRGPWRWSATAWNLEAYAESARSSSSTSLATVNSAEDESHSSGSMPLPPNNSYADAAAAGTTPSAPSTARSAEVSHSPVEQAAKHHQHQHQHQHGKRRHQHHHVASRHRFALYTTTTDMALTALVTGGALYASIRGRLPDDGWCRALGLASYALIAMDLALVAFESVLFWSAVSQLAMPLAHWHAEHKDSAAMTEHALTHHSLQELERGSSRSLGRYHWKLWLACTVAPWVLSLSLLPAHGFGWDRYWCFVYNFSAGGKGALAFMVLLHYTVLLIVSLCYIPVLRAARQLPPADKASPQMVQPFDAAAAAAHGECPPANSAGHAHDTLQRRRTEHHRRIVEGAGITLTHLMLQVMHYTPGTLHVAAQFFDYEDLWIYLVAIIFMQSGGLMHALVIGWSEWKERRK</sequence>
<accession>A0A4P9Z5G6</accession>
<feature type="transmembrane region" description="Helical" evidence="2">
    <location>
        <begin position="725"/>
        <end position="741"/>
    </location>
</feature>
<keyword evidence="3" id="KW-0732">Signal</keyword>
<dbReference type="AlphaFoldDB" id="A0A4P9Z5G6"/>
<evidence type="ECO:0000256" key="1">
    <source>
        <dbReference type="SAM" id="MobiDB-lite"/>
    </source>
</evidence>
<evidence type="ECO:0000313" key="4">
    <source>
        <dbReference type="EMBL" id="RKP27874.1"/>
    </source>
</evidence>
<feature type="transmembrane region" description="Helical" evidence="2">
    <location>
        <begin position="227"/>
        <end position="248"/>
    </location>
</feature>
<gene>
    <name evidence="4" type="ORF">SYNPS1DRAFT_26484</name>
</gene>
<protein>
    <recommendedName>
        <fullName evidence="6">G-protein coupled receptors family 1 profile domain-containing protein</fullName>
    </recommendedName>
</protein>
<keyword evidence="2" id="KW-0812">Transmembrane</keyword>
<dbReference type="Proteomes" id="UP000278143">
    <property type="component" value="Unassembled WGS sequence"/>
</dbReference>
<feature type="transmembrane region" description="Helical" evidence="2">
    <location>
        <begin position="607"/>
        <end position="627"/>
    </location>
</feature>
<organism evidence="4 5">
    <name type="scientific">Syncephalis pseudoplumigaleata</name>
    <dbReference type="NCBI Taxonomy" id="1712513"/>
    <lineage>
        <taxon>Eukaryota</taxon>
        <taxon>Fungi</taxon>
        <taxon>Fungi incertae sedis</taxon>
        <taxon>Zoopagomycota</taxon>
        <taxon>Zoopagomycotina</taxon>
        <taxon>Zoopagomycetes</taxon>
        <taxon>Zoopagales</taxon>
        <taxon>Piptocephalidaceae</taxon>
        <taxon>Syncephalis</taxon>
    </lineage>
</organism>
<reference evidence="5" key="1">
    <citation type="journal article" date="2018" name="Nat. Microbiol.">
        <title>Leveraging single-cell genomics to expand the fungal tree of life.</title>
        <authorList>
            <person name="Ahrendt S.R."/>
            <person name="Quandt C.A."/>
            <person name="Ciobanu D."/>
            <person name="Clum A."/>
            <person name="Salamov A."/>
            <person name="Andreopoulos B."/>
            <person name="Cheng J.F."/>
            <person name="Woyke T."/>
            <person name="Pelin A."/>
            <person name="Henrissat B."/>
            <person name="Reynolds N.K."/>
            <person name="Benny G.L."/>
            <person name="Smith M.E."/>
            <person name="James T.Y."/>
            <person name="Grigoriev I.V."/>
        </authorList>
    </citation>
    <scope>NUCLEOTIDE SEQUENCE [LARGE SCALE GENOMIC DNA]</scope>
    <source>
        <strain evidence="5">Benny S71-1</strain>
    </source>
</reference>
<keyword evidence="2" id="KW-1133">Transmembrane helix</keyword>
<feature type="transmembrane region" description="Helical" evidence="2">
    <location>
        <begin position="532"/>
        <end position="556"/>
    </location>
</feature>
<feature type="compositionally biased region" description="Basic residues" evidence="1">
    <location>
        <begin position="470"/>
        <end position="492"/>
    </location>
</feature>
<feature type="compositionally biased region" description="Low complexity" evidence="1">
    <location>
        <begin position="409"/>
        <end position="420"/>
    </location>
</feature>
<proteinExistence type="predicted"/>
<feature type="transmembrane region" description="Helical" evidence="2">
    <location>
        <begin position="647"/>
        <end position="667"/>
    </location>
</feature>
<evidence type="ECO:0000256" key="3">
    <source>
        <dbReference type="SAM" id="SignalP"/>
    </source>
</evidence>
<feature type="region of interest" description="Disordered" evidence="1">
    <location>
        <begin position="409"/>
        <end position="492"/>
    </location>
</feature>
<feature type="transmembrane region" description="Helical" evidence="2">
    <location>
        <begin position="496"/>
        <end position="520"/>
    </location>
</feature>
<feature type="compositionally biased region" description="Low complexity" evidence="1">
    <location>
        <begin position="436"/>
        <end position="458"/>
    </location>
</feature>
<evidence type="ECO:0000256" key="2">
    <source>
        <dbReference type="SAM" id="Phobius"/>
    </source>
</evidence>
<feature type="compositionally biased region" description="Basic residues" evidence="1">
    <location>
        <begin position="357"/>
        <end position="368"/>
    </location>
</feature>
<dbReference type="EMBL" id="KZ989140">
    <property type="protein sequence ID" value="RKP27874.1"/>
    <property type="molecule type" value="Genomic_DNA"/>
</dbReference>
<dbReference type="OrthoDB" id="5591953at2759"/>
<feature type="region of interest" description="Disordered" evidence="1">
    <location>
        <begin position="353"/>
        <end position="374"/>
    </location>
</feature>